<evidence type="ECO:0000313" key="3">
    <source>
        <dbReference type="Proteomes" id="UP000830583"/>
    </source>
</evidence>
<dbReference type="InterPro" id="IPR016181">
    <property type="entry name" value="Acyl_CoA_acyltransferase"/>
</dbReference>
<feature type="domain" description="N-acetyltransferase" evidence="1">
    <location>
        <begin position="10"/>
        <end position="176"/>
    </location>
</feature>
<organism evidence="2 3">
    <name type="scientific">Flavobacterium azooxidireducens</name>
    <dbReference type="NCBI Taxonomy" id="1871076"/>
    <lineage>
        <taxon>Bacteria</taxon>
        <taxon>Pseudomonadati</taxon>
        <taxon>Bacteroidota</taxon>
        <taxon>Flavobacteriia</taxon>
        <taxon>Flavobacteriales</taxon>
        <taxon>Flavobacteriaceae</taxon>
        <taxon>Flavobacterium</taxon>
    </lineage>
</organism>
<keyword evidence="3" id="KW-1185">Reference proteome</keyword>
<proteinExistence type="predicted"/>
<evidence type="ECO:0000313" key="2">
    <source>
        <dbReference type="EMBL" id="UPQ79083.1"/>
    </source>
</evidence>
<dbReference type="Proteomes" id="UP000830583">
    <property type="component" value="Chromosome"/>
</dbReference>
<dbReference type="InterPro" id="IPR051531">
    <property type="entry name" value="N-acetyltransferase"/>
</dbReference>
<dbReference type="RefSeq" id="WP_248434079.1">
    <property type="nucleotide sequence ID" value="NZ_CP096205.1"/>
</dbReference>
<sequence>MNLQIETKRLLLRPLELNDAEDFFEMDNNPSVHKYLWQKPSQDISETIKTIEYVQQQYRENKIGRFATILKETGEFIGWTGIKFVNDHEENGNTNFYDYGYRLNEKFWNKGYATEASIAWLDYGFNQMNIEKMHAYTHAENGASNHVLQKVGFQFMEDYPDKDGVIWKWWMMCRDKSRLVRTGNLDK</sequence>
<protein>
    <submittedName>
        <fullName evidence="2">GNAT family N-acetyltransferase</fullName>
    </submittedName>
</protein>
<dbReference type="Pfam" id="PF13302">
    <property type="entry name" value="Acetyltransf_3"/>
    <property type="match status" value="1"/>
</dbReference>
<dbReference type="Gene3D" id="3.40.630.30">
    <property type="match status" value="1"/>
</dbReference>
<accession>A0ABY4KE38</accession>
<dbReference type="PROSITE" id="PS51186">
    <property type="entry name" value="GNAT"/>
    <property type="match status" value="1"/>
</dbReference>
<evidence type="ECO:0000259" key="1">
    <source>
        <dbReference type="PROSITE" id="PS51186"/>
    </source>
</evidence>
<dbReference type="InterPro" id="IPR000182">
    <property type="entry name" value="GNAT_dom"/>
</dbReference>
<reference evidence="2" key="1">
    <citation type="submission" date="2022-04" db="EMBL/GenBank/DDBJ databases">
        <title>Consumption of N2O by Flavobacterium azooxidireducens sp. nov. isolated from Decomposing Leaf Litter of Phragmites australis (Cav.).</title>
        <authorList>
            <person name="Behrendt U."/>
            <person name="Spanner T."/>
            <person name="Augustin J."/>
            <person name="Horn M.A."/>
            <person name="Kolb S."/>
            <person name="Ulrich A."/>
        </authorList>
    </citation>
    <scope>NUCLEOTIDE SEQUENCE</scope>
    <source>
        <strain evidence="2">IGB 4-14</strain>
    </source>
</reference>
<name>A0ABY4KE38_9FLAO</name>
<dbReference type="PANTHER" id="PTHR43792">
    <property type="entry name" value="GNAT FAMILY, PUTATIVE (AFU_ORTHOLOGUE AFUA_3G00765)-RELATED-RELATED"/>
    <property type="match status" value="1"/>
</dbReference>
<gene>
    <name evidence="2" type="ORF">M0M57_15865</name>
</gene>
<dbReference type="EMBL" id="CP096205">
    <property type="protein sequence ID" value="UPQ79083.1"/>
    <property type="molecule type" value="Genomic_DNA"/>
</dbReference>
<dbReference type="SUPFAM" id="SSF55729">
    <property type="entry name" value="Acyl-CoA N-acyltransferases (Nat)"/>
    <property type="match status" value="1"/>
</dbReference>
<dbReference type="PANTHER" id="PTHR43792:SF16">
    <property type="entry name" value="N-ACETYLTRANSFERASE DOMAIN-CONTAINING PROTEIN"/>
    <property type="match status" value="1"/>
</dbReference>